<dbReference type="InterPro" id="IPR031803">
    <property type="entry name" value="BAT_GAF/HTH-assoc"/>
</dbReference>
<evidence type="ECO:0000256" key="2">
    <source>
        <dbReference type="ARBA" id="ARBA00023163"/>
    </source>
</evidence>
<keyword evidence="1" id="KW-0805">Transcription regulation</keyword>
<dbReference type="AlphaFoldDB" id="A0A7D5ST21"/>
<feature type="domain" description="Bacterioopsin transcriptional activator GAF and HTH associated" evidence="5">
    <location>
        <begin position="29"/>
        <end position="162"/>
    </location>
</feature>
<dbReference type="Proteomes" id="UP000509346">
    <property type="component" value="Chromosome"/>
</dbReference>
<dbReference type="PANTHER" id="PTHR34236:SF1">
    <property type="entry name" value="DIMETHYL SULFOXIDE REDUCTASE TRANSCRIPTIONAL ACTIVATOR"/>
    <property type="match status" value="1"/>
</dbReference>
<feature type="region of interest" description="Disordered" evidence="3">
    <location>
        <begin position="1"/>
        <end position="25"/>
    </location>
</feature>
<dbReference type="GeneID" id="56080949"/>
<evidence type="ECO:0000313" key="7">
    <source>
        <dbReference type="Proteomes" id="UP000509346"/>
    </source>
</evidence>
<organism evidence="6 7">
    <name type="scientific">Halosimplex pelagicum</name>
    <dbReference type="NCBI Taxonomy" id="869886"/>
    <lineage>
        <taxon>Archaea</taxon>
        <taxon>Methanobacteriati</taxon>
        <taxon>Methanobacteriota</taxon>
        <taxon>Stenosarchaea group</taxon>
        <taxon>Halobacteria</taxon>
        <taxon>Halobacteriales</taxon>
        <taxon>Haloarculaceae</taxon>
        <taxon>Halosimplex</taxon>
    </lineage>
</organism>
<sequence length="256" mass="28165">MSTPDSSDDERRNRSPTADEAAGDDQTMVVYEFAVPTGAFALERALGDHPDAVVELEPIVPRSDRTAPYLWVTGGHCPAFREAVESDPTVARVRRVVAFDRGALYEVEWDEADAGFFGICADAAEDAVLLRARARGDEWVLKFRFRSRAALSAFRDRYREAGVDPRVVSLYDLTDPELGQYDITEKQRTALLRALEMGHFDIPREATLEDVADSLGISPKALSERLRRGKTNLLGNTLAVGSPAGVGLDDRPAVSR</sequence>
<evidence type="ECO:0000259" key="4">
    <source>
        <dbReference type="Pfam" id="PF04967"/>
    </source>
</evidence>
<gene>
    <name evidence="6" type="ORF">HZS54_00130</name>
</gene>
<feature type="domain" description="HTH bat-type" evidence="4">
    <location>
        <begin position="183"/>
        <end position="234"/>
    </location>
</feature>
<evidence type="ECO:0000256" key="1">
    <source>
        <dbReference type="ARBA" id="ARBA00023015"/>
    </source>
</evidence>
<dbReference type="RefSeq" id="WP_179919963.1">
    <property type="nucleotide sequence ID" value="NZ_CP058909.1"/>
</dbReference>
<dbReference type="InterPro" id="IPR007050">
    <property type="entry name" value="HTH_bacterioopsin"/>
</dbReference>
<reference evidence="6 7" key="1">
    <citation type="submission" date="2020-07" db="EMBL/GenBank/DDBJ databases">
        <title>Halosimplex litoreum sp. nov. and Halosimplex rubrum sp. nov., isolated from different salt environments.</title>
        <authorList>
            <person name="Cui H."/>
        </authorList>
    </citation>
    <scope>NUCLEOTIDE SEQUENCE [LARGE SCALE GENOMIC DNA]</scope>
    <source>
        <strain evidence="6 7">R2</strain>
    </source>
</reference>
<keyword evidence="2" id="KW-0804">Transcription</keyword>
<dbReference type="KEGG" id="hpel:HZS54_00130"/>
<proteinExistence type="predicted"/>
<dbReference type="Pfam" id="PF15915">
    <property type="entry name" value="BAT"/>
    <property type="match status" value="1"/>
</dbReference>
<dbReference type="Pfam" id="PF04967">
    <property type="entry name" value="HTH_10"/>
    <property type="match status" value="1"/>
</dbReference>
<evidence type="ECO:0000256" key="3">
    <source>
        <dbReference type="SAM" id="MobiDB-lite"/>
    </source>
</evidence>
<dbReference type="EMBL" id="CP058909">
    <property type="protein sequence ID" value="QLH80127.1"/>
    <property type="molecule type" value="Genomic_DNA"/>
</dbReference>
<evidence type="ECO:0000259" key="5">
    <source>
        <dbReference type="Pfam" id="PF15915"/>
    </source>
</evidence>
<accession>A0A7D5ST21</accession>
<protein>
    <submittedName>
        <fullName evidence="6">Helix-turn-helix domain-containing protein</fullName>
    </submittedName>
</protein>
<keyword evidence="7" id="KW-1185">Reference proteome</keyword>
<name>A0A7D5ST21_9EURY</name>
<evidence type="ECO:0000313" key="6">
    <source>
        <dbReference type="EMBL" id="QLH80127.1"/>
    </source>
</evidence>
<dbReference type="PANTHER" id="PTHR34236">
    <property type="entry name" value="DIMETHYL SULFOXIDE REDUCTASE TRANSCRIPTIONAL ACTIVATOR"/>
    <property type="match status" value="1"/>
</dbReference>
<dbReference type="OrthoDB" id="202021at2157"/>